<evidence type="ECO:0000313" key="1">
    <source>
        <dbReference type="EMBL" id="MBD2181467.1"/>
    </source>
</evidence>
<comment type="caution">
    <text evidence="1">The sequence shown here is derived from an EMBL/GenBank/DDBJ whole genome shotgun (WGS) entry which is preliminary data.</text>
</comment>
<proteinExistence type="predicted"/>
<gene>
    <name evidence="1" type="ORF">H6G03_10155</name>
</gene>
<dbReference type="AlphaFoldDB" id="A0A926VEH7"/>
<accession>A0A926VEH7</accession>
<sequence length="66" mass="7506">MPQKNLDELKLIFREGFNQWWSEEAEDYELSEEELEVVAGGVEAGYGLCYITTLSWCDVSCPTPEG</sequence>
<reference evidence="1" key="2">
    <citation type="submission" date="2020-08" db="EMBL/GenBank/DDBJ databases">
        <authorList>
            <person name="Chen M."/>
            <person name="Teng W."/>
            <person name="Zhao L."/>
            <person name="Hu C."/>
            <person name="Zhou Y."/>
            <person name="Han B."/>
            <person name="Song L."/>
            <person name="Shu W."/>
        </authorList>
    </citation>
    <scope>NUCLEOTIDE SEQUENCE</scope>
    <source>
        <strain evidence="1">FACHB-1375</strain>
    </source>
</reference>
<name>A0A926VEH7_9CYAN</name>
<dbReference type="EMBL" id="JACJPW010000021">
    <property type="protein sequence ID" value="MBD2181467.1"/>
    <property type="molecule type" value="Genomic_DNA"/>
</dbReference>
<reference evidence="1" key="1">
    <citation type="journal article" date="2015" name="ISME J.">
        <title>Draft Genome Sequence of Streptomyces incarnatus NRRL8089, which Produces the Nucleoside Antibiotic Sinefungin.</title>
        <authorList>
            <person name="Oshima K."/>
            <person name="Hattori M."/>
            <person name="Shimizu H."/>
            <person name="Fukuda K."/>
            <person name="Nemoto M."/>
            <person name="Inagaki K."/>
            <person name="Tamura T."/>
        </authorList>
    </citation>
    <scope>NUCLEOTIDE SEQUENCE</scope>
    <source>
        <strain evidence="1">FACHB-1375</strain>
    </source>
</reference>
<dbReference type="RefSeq" id="WP_190464276.1">
    <property type="nucleotide sequence ID" value="NZ_JACJPW010000021.1"/>
</dbReference>
<dbReference type="Proteomes" id="UP000641646">
    <property type="component" value="Unassembled WGS sequence"/>
</dbReference>
<evidence type="ECO:0000313" key="2">
    <source>
        <dbReference type="Proteomes" id="UP000641646"/>
    </source>
</evidence>
<keyword evidence="2" id="KW-1185">Reference proteome</keyword>
<protein>
    <submittedName>
        <fullName evidence="1">Uncharacterized protein</fullName>
    </submittedName>
</protein>
<organism evidence="1 2">
    <name type="scientific">Aerosakkonema funiforme FACHB-1375</name>
    <dbReference type="NCBI Taxonomy" id="2949571"/>
    <lineage>
        <taxon>Bacteria</taxon>
        <taxon>Bacillati</taxon>
        <taxon>Cyanobacteriota</taxon>
        <taxon>Cyanophyceae</taxon>
        <taxon>Oscillatoriophycideae</taxon>
        <taxon>Aerosakkonematales</taxon>
        <taxon>Aerosakkonemataceae</taxon>
        <taxon>Aerosakkonema</taxon>
    </lineage>
</organism>